<protein>
    <submittedName>
        <fullName evidence="1">Uncharacterized protein</fullName>
    </submittedName>
</protein>
<comment type="caution">
    <text evidence="1">The sequence shown here is derived from an EMBL/GenBank/DDBJ whole genome shotgun (WGS) entry which is preliminary data.</text>
</comment>
<dbReference type="AlphaFoldDB" id="A0A917QQ40"/>
<reference evidence="1" key="2">
    <citation type="submission" date="2020-09" db="EMBL/GenBank/DDBJ databases">
        <authorList>
            <person name="Sun Q."/>
            <person name="Zhou Y."/>
        </authorList>
    </citation>
    <scope>NUCLEOTIDE SEQUENCE</scope>
    <source>
        <strain evidence="1">CGMCC 4.7278</strain>
    </source>
</reference>
<evidence type="ECO:0000313" key="2">
    <source>
        <dbReference type="Proteomes" id="UP000612956"/>
    </source>
</evidence>
<proteinExistence type="predicted"/>
<gene>
    <name evidence="1" type="ORF">GCM10011591_39230</name>
</gene>
<organism evidence="1 2">
    <name type="scientific">Nocardia camponoti</name>
    <dbReference type="NCBI Taxonomy" id="1616106"/>
    <lineage>
        <taxon>Bacteria</taxon>
        <taxon>Bacillati</taxon>
        <taxon>Actinomycetota</taxon>
        <taxon>Actinomycetes</taxon>
        <taxon>Mycobacteriales</taxon>
        <taxon>Nocardiaceae</taxon>
        <taxon>Nocardia</taxon>
    </lineage>
</organism>
<dbReference type="Proteomes" id="UP000612956">
    <property type="component" value="Unassembled WGS sequence"/>
</dbReference>
<reference evidence="1" key="1">
    <citation type="journal article" date="2014" name="Int. J. Syst. Evol. Microbiol.">
        <title>Complete genome sequence of Corynebacterium casei LMG S-19264T (=DSM 44701T), isolated from a smear-ripened cheese.</title>
        <authorList>
            <consortium name="US DOE Joint Genome Institute (JGI-PGF)"/>
            <person name="Walter F."/>
            <person name="Albersmeier A."/>
            <person name="Kalinowski J."/>
            <person name="Ruckert C."/>
        </authorList>
    </citation>
    <scope>NUCLEOTIDE SEQUENCE</scope>
    <source>
        <strain evidence="1">CGMCC 4.7278</strain>
    </source>
</reference>
<evidence type="ECO:0000313" key="1">
    <source>
        <dbReference type="EMBL" id="GGK63113.1"/>
    </source>
</evidence>
<name>A0A917QQ40_9NOCA</name>
<keyword evidence="2" id="KW-1185">Reference proteome</keyword>
<accession>A0A917QQ40</accession>
<dbReference type="EMBL" id="BMMW01000004">
    <property type="protein sequence ID" value="GGK63113.1"/>
    <property type="molecule type" value="Genomic_DNA"/>
</dbReference>
<sequence length="131" mass="13197">MTAPAGFRAQIARFAAPRTVLLPGALVDLSLAVATQHGIRESDLVIALAAPPGTQDAATGLDVQHPAAATVGTRMLGRRLLGSSGAPAAQVAADDAHRTTTSDTITLAFSHVLQPLPGQCVISAAASGRGR</sequence>